<organism evidence="1 2">
    <name type="scientific">Methylomagnum ishizawai</name>
    <dbReference type="NCBI Taxonomy" id="1760988"/>
    <lineage>
        <taxon>Bacteria</taxon>
        <taxon>Pseudomonadati</taxon>
        <taxon>Pseudomonadota</taxon>
        <taxon>Gammaproteobacteria</taxon>
        <taxon>Methylococcales</taxon>
        <taxon>Methylococcaceae</taxon>
        <taxon>Methylomagnum</taxon>
    </lineage>
</organism>
<sequence length="83" mass="9263">MSKMTLSDFIRQKGDEAVAGACGVKPRTAADWRRGDRVPLAKYHRALLDLGLSIEGICAANGPPRQKRRYVRRYPALESPPVR</sequence>
<dbReference type="EMBL" id="FXAM01000001">
    <property type="protein sequence ID" value="SMF94587.1"/>
    <property type="molecule type" value="Genomic_DNA"/>
</dbReference>
<accession>A0A1Y6CW81</accession>
<name>A0A1Y6CW81_9GAMM</name>
<dbReference type="STRING" id="1760988.SAMN02949497_1908"/>
<gene>
    <name evidence="1" type="ORF">SAMN02949497_1908</name>
</gene>
<reference evidence="1 2" key="1">
    <citation type="submission" date="2016-12" db="EMBL/GenBank/DDBJ databases">
        <authorList>
            <person name="Song W.-J."/>
            <person name="Kurnit D.M."/>
        </authorList>
    </citation>
    <scope>NUCLEOTIDE SEQUENCE [LARGE SCALE GENOMIC DNA]</scope>
    <source>
        <strain evidence="1 2">175</strain>
    </source>
</reference>
<dbReference type="Proteomes" id="UP000192923">
    <property type="component" value="Unassembled WGS sequence"/>
</dbReference>
<proteinExistence type="predicted"/>
<protein>
    <submittedName>
        <fullName evidence="1">Uncharacterized protein</fullName>
    </submittedName>
</protein>
<keyword evidence="2" id="KW-1185">Reference proteome</keyword>
<dbReference type="RefSeq" id="WP_125468873.1">
    <property type="nucleotide sequence ID" value="NZ_AP019783.1"/>
</dbReference>
<evidence type="ECO:0000313" key="1">
    <source>
        <dbReference type="EMBL" id="SMF94587.1"/>
    </source>
</evidence>
<evidence type="ECO:0000313" key="2">
    <source>
        <dbReference type="Proteomes" id="UP000192923"/>
    </source>
</evidence>
<dbReference type="AlphaFoldDB" id="A0A1Y6CW81"/>